<evidence type="ECO:0000313" key="7">
    <source>
        <dbReference type="EMBL" id="SPS11055.1"/>
    </source>
</evidence>
<name>A0A2X0R675_9LACT</name>
<dbReference type="AlphaFoldDB" id="A0A2X0R675"/>
<dbReference type="InterPro" id="IPR000055">
    <property type="entry name" value="Restrct_endonuc_typeI_TRD"/>
</dbReference>
<sequence length="408" mass="45770">MAKIDDSVKKKVPELRFKGFTNDWEERKLGELSNIVGGGTPSTSNPEYWDGDIDWYAPAEIGEQSYVSKSKKTITELGLKKSSARILPVGTVLFTSRAGIGNTAILAKEATTNQGFQSIVPDQNKLDSYFIFSRTNELKRYGEVTGAGSTFVEVSGKQMSKMSIMVPELSEQQKIGNFFKELDNTIALHQRKLDLLKEQKKGYLQKMFPKNGAKVPELRFAGFADDWEDRKLGDFLKTPEKVKAHIQSKDDLMTLKLNLGGLESGSNRETLELGSTIYYKRKAGQFIYGKQNFFNGSMAIIPIDLDGKATSGDVPSLDVVGILSEYLYVYVSRGDYWKSKESEASGTGSKRIHEKTLQGFDIKVPSTQNEQRQIGSFFKQLDATIALHQRKLDLLKEQKKGFLQKMFV</sequence>
<keyword evidence="2" id="KW-0680">Restriction system</keyword>
<protein>
    <recommendedName>
        <fullName evidence="5">Type I restriction modification DNA specificity domain-containing protein</fullName>
    </recommendedName>
</protein>
<proteinExistence type="inferred from homology"/>
<dbReference type="InterPro" id="IPR052021">
    <property type="entry name" value="Type-I_RS_S_subunit"/>
</dbReference>
<dbReference type="GO" id="GO:0003677">
    <property type="term" value="F:DNA binding"/>
    <property type="evidence" value="ECO:0007669"/>
    <property type="project" value="UniProtKB-KW"/>
</dbReference>
<dbReference type="InterPro" id="IPR044946">
    <property type="entry name" value="Restrct_endonuc_typeI_TRD_sf"/>
</dbReference>
<comment type="similarity">
    <text evidence="1">Belongs to the type-I restriction system S methylase family.</text>
</comment>
<dbReference type="EMBL" id="OGTW01000035">
    <property type="protein sequence ID" value="SPB24725.1"/>
    <property type="molecule type" value="Genomic_DNA"/>
</dbReference>
<dbReference type="RefSeq" id="WP_127093744.1">
    <property type="nucleotide sequence ID" value="NZ_OGTW02000035.1"/>
</dbReference>
<feature type="domain" description="Type I restriction modification DNA specificity" evidence="5">
    <location>
        <begin position="23"/>
        <end position="197"/>
    </location>
</feature>
<evidence type="ECO:0000256" key="1">
    <source>
        <dbReference type="ARBA" id="ARBA00010923"/>
    </source>
</evidence>
<accession>A0A2X0R675</accession>
<dbReference type="EMBL" id="OGTW02000035">
    <property type="protein sequence ID" value="SPS11055.1"/>
    <property type="molecule type" value="Genomic_DNA"/>
</dbReference>
<organism evidence="6">
    <name type="scientific">Lactococcus lactis</name>
    <dbReference type="NCBI Taxonomy" id="1358"/>
    <lineage>
        <taxon>Bacteria</taxon>
        <taxon>Bacillati</taxon>
        <taxon>Bacillota</taxon>
        <taxon>Bacilli</taxon>
        <taxon>Lactobacillales</taxon>
        <taxon>Streptococcaceae</taxon>
        <taxon>Lactococcus</taxon>
    </lineage>
</organism>
<evidence type="ECO:0000256" key="3">
    <source>
        <dbReference type="ARBA" id="ARBA00023125"/>
    </source>
</evidence>
<evidence type="ECO:0000313" key="6">
    <source>
        <dbReference type="EMBL" id="SPB24725.1"/>
    </source>
</evidence>
<evidence type="ECO:0000259" key="5">
    <source>
        <dbReference type="Pfam" id="PF01420"/>
    </source>
</evidence>
<evidence type="ECO:0000256" key="4">
    <source>
        <dbReference type="SAM" id="Coils"/>
    </source>
</evidence>
<keyword evidence="3" id="KW-0238">DNA-binding</keyword>
<feature type="domain" description="Type I restriction modification DNA specificity" evidence="5">
    <location>
        <begin position="225"/>
        <end position="396"/>
    </location>
</feature>
<gene>
    <name evidence="6" type="ORF">AMHIJAGA_00988</name>
</gene>
<reference evidence="6" key="1">
    <citation type="submission" date="2018-01" db="EMBL/GenBank/DDBJ databases">
        <authorList>
            <person name="Gaut B.S."/>
            <person name="Morton B.R."/>
            <person name="Clegg M.T."/>
            <person name="Duvall M.R."/>
        </authorList>
    </citation>
    <scope>NUCLEOTIDE SEQUENCE</scope>
    <source>
        <strain evidence="6">Lactococcus lactis</strain>
    </source>
</reference>
<keyword evidence="4" id="KW-0175">Coiled coil</keyword>
<dbReference type="Gene3D" id="1.10.287.1120">
    <property type="entry name" value="Bipartite methylase S protein"/>
    <property type="match status" value="1"/>
</dbReference>
<reference evidence="8" key="3">
    <citation type="submission" date="2018-05" db="EMBL/GenBank/DDBJ databases">
        <authorList>
            <person name="Duru I."/>
        </authorList>
    </citation>
    <scope>NUCLEOTIDE SEQUENCE [LARGE SCALE GENOMIC DNA]</scope>
</reference>
<evidence type="ECO:0000313" key="8">
    <source>
        <dbReference type="Proteomes" id="UP000279235"/>
    </source>
</evidence>
<dbReference type="Proteomes" id="UP000279235">
    <property type="component" value="Unassembled WGS sequence"/>
</dbReference>
<dbReference type="PANTHER" id="PTHR30408:SF12">
    <property type="entry name" value="TYPE I RESTRICTION ENZYME MJAVIII SPECIFICITY SUBUNIT"/>
    <property type="match status" value="1"/>
</dbReference>
<evidence type="ECO:0000256" key="2">
    <source>
        <dbReference type="ARBA" id="ARBA00022747"/>
    </source>
</evidence>
<dbReference type="CDD" id="cd17273">
    <property type="entry name" value="RMtype1_S_EcoJA69PI-TRD1-CR1_like"/>
    <property type="match status" value="1"/>
</dbReference>
<feature type="coiled-coil region" evidence="4">
    <location>
        <begin position="179"/>
        <end position="206"/>
    </location>
</feature>
<dbReference type="GO" id="GO:0009307">
    <property type="term" value="P:DNA restriction-modification system"/>
    <property type="evidence" value="ECO:0007669"/>
    <property type="project" value="UniProtKB-KW"/>
</dbReference>
<dbReference type="SUPFAM" id="SSF116734">
    <property type="entry name" value="DNA methylase specificity domain"/>
    <property type="match status" value="2"/>
</dbReference>
<reference evidence="7" key="2">
    <citation type="submission" date="2018-05" db="EMBL/GenBank/DDBJ databases">
        <authorList>
            <person name="Lanie J.A."/>
            <person name="Ng W.-L."/>
            <person name="Kazmierczak K.M."/>
            <person name="Andrzejewski T.M."/>
            <person name="Davidsen T.M."/>
            <person name="Wayne K.J."/>
            <person name="Tettelin H."/>
            <person name="Glass J.I."/>
            <person name="Rusch D."/>
            <person name="Podicherti R."/>
            <person name="Tsui H.-C.T."/>
            <person name="Winkler M.E."/>
        </authorList>
    </citation>
    <scope>NUCLEOTIDE SEQUENCE</scope>
    <source>
        <strain evidence="7">Lactococcus lactis</strain>
    </source>
</reference>
<dbReference type="Gene3D" id="3.90.220.20">
    <property type="entry name" value="DNA methylase specificity domains"/>
    <property type="match status" value="2"/>
</dbReference>
<dbReference type="Pfam" id="PF01420">
    <property type="entry name" value="Methylase_S"/>
    <property type="match status" value="2"/>
</dbReference>
<dbReference type="PANTHER" id="PTHR30408">
    <property type="entry name" value="TYPE-1 RESTRICTION ENZYME ECOKI SPECIFICITY PROTEIN"/>
    <property type="match status" value="1"/>
</dbReference>